<keyword evidence="1" id="KW-0812">Transmembrane</keyword>
<gene>
    <name evidence="2" type="ORF">J0383_08985</name>
</gene>
<feature type="transmembrane region" description="Helical" evidence="1">
    <location>
        <begin position="62"/>
        <end position="82"/>
    </location>
</feature>
<evidence type="ECO:0000313" key="2">
    <source>
        <dbReference type="EMBL" id="QSW91646.1"/>
    </source>
</evidence>
<keyword evidence="1" id="KW-0472">Membrane</keyword>
<protein>
    <recommendedName>
        <fullName evidence="4">DUF1640 domain-containing protein</fullName>
    </recommendedName>
</protein>
<evidence type="ECO:0000256" key="1">
    <source>
        <dbReference type="SAM" id="Phobius"/>
    </source>
</evidence>
<organism evidence="2 3">
    <name type="scientific">Flavobacterium endoglycinae</name>
    <dbReference type="NCBI Taxonomy" id="2816357"/>
    <lineage>
        <taxon>Bacteria</taxon>
        <taxon>Pseudomonadati</taxon>
        <taxon>Bacteroidota</taxon>
        <taxon>Flavobacteriia</taxon>
        <taxon>Flavobacteriales</taxon>
        <taxon>Flavobacteriaceae</taxon>
        <taxon>Flavobacterium</taxon>
    </lineage>
</organism>
<dbReference type="RefSeq" id="WP_207298758.1">
    <property type="nucleotide sequence ID" value="NZ_CP071448.1"/>
</dbReference>
<sequence length="84" mass="9822">MNTATIKLYDLFRKELNLDESKAKEFVEAIDRTISEEIRQDKNEIATKDFVKKEIIDAKNDMIKWFVGLFFALAMMIIGLYIKG</sequence>
<proteinExistence type="predicted"/>
<evidence type="ECO:0000313" key="3">
    <source>
        <dbReference type="Proteomes" id="UP000663440"/>
    </source>
</evidence>
<name>A0ABX7QMQ2_9FLAO</name>
<dbReference type="Proteomes" id="UP000663440">
    <property type="component" value="Chromosome"/>
</dbReference>
<accession>A0ABX7QMQ2</accession>
<keyword evidence="1" id="KW-1133">Transmembrane helix</keyword>
<keyword evidence="3" id="KW-1185">Reference proteome</keyword>
<reference evidence="2 3" key="1">
    <citation type="submission" date="2021-03" db="EMBL/GenBank/DDBJ databases">
        <title>Flavobacterium kribbensis sp. nov, an endophytic bacteria, isolated from soybean.</title>
        <authorList>
            <person name="Lee J."/>
            <person name="Seo J."/>
        </authorList>
    </citation>
    <scope>NUCLEOTIDE SEQUENCE [LARGE SCALE GENOMIC DNA]</scope>
    <source>
        <strain evidence="2 3">BB8</strain>
    </source>
</reference>
<evidence type="ECO:0008006" key="4">
    <source>
        <dbReference type="Google" id="ProtNLM"/>
    </source>
</evidence>
<dbReference type="EMBL" id="CP071448">
    <property type="protein sequence ID" value="QSW91646.1"/>
    <property type="molecule type" value="Genomic_DNA"/>
</dbReference>